<dbReference type="eggNOG" id="arCOG11533">
    <property type="taxonomic scope" value="Archaea"/>
</dbReference>
<dbReference type="RefSeq" id="WP_008012674.1">
    <property type="nucleotide sequence ID" value="NZ_AOIT01000038.1"/>
</dbReference>
<organism evidence="2 3">
    <name type="scientific">Natrinema limicola JCM 13563</name>
    <dbReference type="NCBI Taxonomy" id="1230457"/>
    <lineage>
        <taxon>Archaea</taxon>
        <taxon>Methanobacteriati</taxon>
        <taxon>Methanobacteriota</taxon>
        <taxon>Stenosarchaea group</taxon>
        <taxon>Halobacteria</taxon>
        <taxon>Halobacteriales</taxon>
        <taxon>Natrialbaceae</taxon>
        <taxon>Natrinema</taxon>
    </lineage>
</organism>
<proteinExistence type="predicted"/>
<dbReference type="PATRIC" id="fig|1230457.4.peg.2152"/>
<evidence type="ECO:0000256" key="1">
    <source>
        <dbReference type="SAM" id="Coils"/>
    </source>
</evidence>
<dbReference type="STRING" id="1230457.C476_10691"/>
<dbReference type="AlphaFoldDB" id="M0CAN1"/>
<gene>
    <name evidence="2" type="ORF">C476_10691</name>
</gene>
<comment type="caution">
    <text evidence="2">The sequence shown here is derived from an EMBL/GenBank/DDBJ whole genome shotgun (WGS) entry which is preliminary data.</text>
</comment>
<dbReference type="EMBL" id="AOIT01000038">
    <property type="protein sequence ID" value="ELZ20351.1"/>
    <property type="molecule type" value="Genomic_DNA"/>
</dbReference>
<reference evidence="2 3" key="1">
    <citation type="journal article" date="2014" name="PLoS Genet.">
        <title>Phylogenetically driven sequencing of extremely halophilic archaea reveals strategies for static and dynamic osmo-response.</title>
        <authorList>
            <person name="Becker E.A."/>
            <person name="Seitzer P.M."/>
            <person name="Tritt A."/>
            <person name="Larsen D."/>
            <person name="Krusor M."/>
            <person name="Yao A.I."/>
            <person name="Wu D."/>
            <person name="Madern D."/>
            <person name="Eisen J.A."/>
            <person name="Darling A.E."/>
            <person name="Facciotti M.T."/>
        </authorList>
    </citation>
    <scope>NUCLEOTIDE SEQUENCE [LARGE SCALE GENOMIC DNA]</scope>
    <source>
        <strain evidence="2 3">JCM 13563</strain>
    </source>
</reference>
<keyword evidence="3" id="KW-1185">Reference proteome</keyword>
<dbReference type="Proteomes" id="UP000011615">
    <property type="component" value="Unassembled WGS sequence"/>
</dbReference>
<protein>
    <submittedName>
        <fullName evidence="2">Uncharacterized protein</fullName>
    </submittedName>
</protein>
<dbReference type="OrthoDB" id="205571at2157"/>
<feature type="coiled-coil region" evidence="1">
    <location>
        <begin position="20"/>
        <end position="47"/>
    </location>
</feature>
<sequence length="82" mass="9538">MLPRQRRNDPTSDRRVAAELTRLKRKVAKTEAEQRRLRNTIRGLARETDVTLGCSCPHCEQSYMLVRDGQMYCPSCSNRRTV</sequence>
<accession>M0CAN1</accession>
<evidence type="ECO:0000313" key="3">
    <source>
        <dbReference type="Proteomes" id="UP000011615"/>
    </source>
</evidence>
<evidence type="ECO:0000313" key="2">
    <source>
        <dbReference type="EMBL" id="ELZ20351.1"/>
    </source>
</evidence>
<keyword evidence="1" id="KW-0175">Coiled coil</keyword>
<name>M0CAN1_9EURY</name>